<evidence type="ECO:0000313" key="3">
    <source>
        <dbReference type="Proteomes" id="UP001157418"/>
    </source>
</evidence>
<sequence>MSSTRKDASYQDKNKEENVEKESTLKRFTKSTARRIFQKESPKPNEKGVTEEKESSKNVPEQKSSQRRRKRKVVSLTRKKKLDENQDSESQKNQIKRSKKKKINKEFDTIRNRCSPGSLLSVIQGFSDVQKDCVRKMGFGNILKMKMIDAGGIKLFCSSEV</sequence>
<feature type="compositionally biased region" description="Basic and acidic residues" evidence="1">
    <location>
        <begin position="37"/>
        <end position="56"/>
    </location>
</feature>
<dbReference type="EMBL" id="CAKMRJ010004445">
    <property type="protein sequence ID" value="CAH1438406.1"/>
    <property type="molecule type" value="Genomic_DNA"/>
</dbReference>
<protein>
    <submittedName>
        <fullName evidence="2">Uncharacterized protein</fullName>
    </submittedName>
</protein>
<reference evidence="2 3" key="1">
    <citation type="submission" date="2022-01" db="EMBL/GenBank/DDBJ databases">
        <authorList>
            <person name="Xiong W."/>
            <person name="Schranz E."/>
        </authorList>
    </citation>
    <scope>NUCLEOTIDE SEQUENCE [LARGE SCALE GENOMIC DNA]</scope>
</reference>
<accession>A0AAU9NKR5</accession>
<gene>
    <name evidence="2" type="ORF">LVIROSA_LOCUS24671</name>
</gene>
<proteinExistence type="predicted"/>
<comment type="caution">
    <text evidence="2">The sequence shown here is derived from an EMBL/GenBank/DDBJ whole genome shotgun (WGS) entry which is preliminary data.</text>
</comment>
<feature type="region of interest" description="Disordered" evidence="1">
    <location>
        <begin position="1"/>
        <end position="106"/>
    </location>
</feature>
<name>A0AAU9NKR5_9ASTR</name>
<keyword evidence="3" id="KW-1185">Reference proteome</keyword>
<feature type="compositionally biased region" description="Basic and acidic residues" evidence="1">
    <location>
        <begin position="1"/>
        <end position="25"/>
    </location>
</feature>
<organism evidence="2 3">
    <name type="scientific">Lactuca virosa</name>
    <dbReference type="NCBI Taxonomy" id="75947"/>
    <lineage>
        <taxon>Eukaryota</taxon>
        <taxon>Viridiplantae</taxon>
        <taxon>Streptophyta</taxon>
        <taxon>Embryophyta</taxon>
        <taxon>Tracheophyta</taxon>
        <taxon>Spermatophyta</taxon>
        <taxon>Magnoliopsida</taxon>
        <taxon>eudicotyledons</taxon>
        <taxon>Gunneridae</taxon>
        <taxon>Pentapetalae</taxon>
        <taxon>asterids</taxon>
        <taxon>campanulids</taxon>
        <taxon>Asterales</taxon>
        <taxon>Asteraceae</taxon>
        <taxon>Cichorioideae</taxon>
        <taxon>Cichorieae</taxon>
        <taxon>Lactucinae</taxon>
        <taxon>Lactuca</taxon>
    </lineage>
</organism>
<evidence type="ECO:0000313" key="2">
    <source>
        <dbReference type="EMBL" id="CAH1438406.1"/>
    </source>
</evidence>
<dbReference type="AlphaFoldDB" id="A0AAU9NKR5"/>
<feature type="compositionally biased region" description="Basic residues" evidence="1">
    <location>
        <begin position="65"/>
        <end position="80"/>
    </location>
</feature>
<dbReference type="Proteomes" id="UP001157418">
    <property type="component" value="Unassembled WGS sequence"/>
</dbReference>
<feature type="compositionally biased region" description="Basic residues" evidence="1">
    <location>
        <begin position="94"/>
        <end position="103"/>
    </location>
</feature>
<evidence type="ECO:0000256" key="1">
    <source>
        <dbReference type="SAM" id="MobiDB-lite"/>
    </source>
</evidence>